<dbReference type="SUPFAM" id="SSF55781">
    <property type="entry name" value="GAF domain-like"/>
    <property type="match status" value="1"/>
</dbReference>
<evidence type="ECO:0000313" key="7">
    <source>
        <dbReference type="Proteomes" id="UP000199028"/>
    </source>
</evidence>
<gene>
    <name evidence="6" type="ORF">SAMN05216195_102712</name>
</gene>
<evidence type="ECO:0000256" key="3">
    <source>
        <dbReference type="ARBA" id="ARBA00023015"/>
    </source>
</evidence>
<dbReference type="AlphaFoldDB" id="A0A1H9GZ02"/>
<dbReference type="SMART" id="SM01012">
    <property type="entry name" value="ANTAR"/>
    <property type="match status" value="1"/>
</dbReference>
<dbReference type="Pfam" id="PF13185">
    <property type="entry name" value="GAF_2"/>
    <property type="match status" value="1"/>
</dbReference>
<evidence type="ECO:0000256" key="2">
    <source>
        <dbReference type="ARBA" id="ARBA00022777"/>
    </source>
</evidence>
<name>A0A1H9GZ02_9PSEU</name>
<accession>A0A1H9GZ02</accession>
<dbReference type="InterPro" id="IPR003018">
    <property type="entry name" value="GAF"/>
</dbReference>
<proteinExistence type="predicted"/>
<dbReference type="InterPro" id="IPR012074">
    <property type="entry name" value="GAF_ANTAR"/>
</dbReference>
<dbReference type="Gene3D" id="3.30.450.40">
    <property type="match status" value="1"/>
</dbReference>
<evidence type="ECO:0000256" key="1">
    <source>
        <dbReference type="ARBA" id="ARBA00022679"/>
    </source>
</evidence>
<dbReference type="Pfam" id="PF03861">
    <property type="entry name" value="ANTAR"/>
    <property type="match status" value="1"/>
</dbReference>
<dbReference type="Gene3D" id="1.10.10.10">
    <property type="entry name" value="Winged helix-like DNA-binding domain superfamily/Winged helix DNA-binding domain"/>
    <property type="match status" value="1"/>
</dbReference>
<protein>
    <submittedName>
        <fullName evidence="6">GAF domain-containing protein</fullName>
    </submittedName>
</protein>
<dbReference type="InterPro" id="IPR036388">
    <property type="entry name" value="WH-like_DNA-bd_sf"/>
</dbReference>
<organism evidence="6 7">
    <name type="scientific">Lentzea flaviverrucosa</name>
    <dbReference type="NCBI Taxonomy" id="200379"/>
    <lineage>
        <taxon>Bacteria</taxon>
        <taxon>Bacillati</taxon>
        <taxon>Actinomycetota</taxon>
        <taxon>Actinomycetes</taxon>
        <taxon>Pseudonocardiales</taxon>
        <taxon>Pseudonocardiaceae</taxon>
        <taxon>Lentzea</taxon>
    </lineage>
</organism>
<dbReference type="InterPro" id="IPR029016">
    <property type="entry name" value="GAF-like_dom_sf"/>
</dbReference>
<dbReference type="PROSITE" id="PS50921">
    <property type="entry name" value="ANTAR"/>
    <property type="match status" value="1"/>
</dbReference>
<sequence length="271" mass="29376">MCFVWESSSVDGEMTMETSNHVDRPLPVVLDEVTTALERLSEALSREDDLRVLMHQVCEQVVQAVPGLDEATVTLLDGGKPFTAASTSELVTRLDGVQYGAGAGPCLDAAATSRLVRATIEEAQDRWPAFGAESRAAGMGSFLSAPLTVDDEHFGAINGYSQQGHGFHELDAPLLTLYSTAVETALRSHSMYLRAFKLTEQLRSALRSRAVIDQAKGVLIAVHAITADEAFRLLVERSQRENVKLHVLADRFINDLIAHRGSTEAGSGQEV</sequence>
<dbReference type="PIRSF" id="PIRSF036625">
    <property type="entry name" value="GAF_ANTAR"/>
    <property type="match status" value="1"/>
</dbReference>
<evidence type="ECO:0000259" key="5">
    <source>
        <dbReference type="PROSITE" id="PS50921"/>
    </source>
</evidence>
<evidence type="ECO:0000313" key="6">
    <source>
        <dbReference type="EMBL" id="SEQ55311.1"/>
    </source>
</evidence>
<dbReference type="GO" id="GO:0003723">
    <property type="term" value="F:RNA binding"/>
    <property type="evidence" value="ECO:0007669"/>
    <property type="project" value="InterPro"/>
</dbReference>
<keyword evidence="2" id="KW-0418">Kinase</keyword>
<dbReference type="SUPFAM" id="SSF52172">
    <property type="entry name" value="CheY-like"/>
    <property type="match status" value="1"/>
</dbReference>
<dbReference type="InterPro" id="IPR011006">
    <property type="entry name" value="CheY-like_superfamily"/>
</dbReference>
<dbReference type="EMBL" id="FOFT01000002">
    <property type="protein sequence ID" value="SEQ55311.1"/>
    <property type="molecule type" value="Genomic_DNA"/>
</dbReference>
<dbReference type="GO" id="GO:0016301">
    <property type="term" value="F:kinase activity"/>
    <property type="evidence" value="ECO:0007669"/>
    <property type="project" value="UniProtKB-KW"/>
</dbReference>
<feature type="domain" description="ANTAR" evidence="5">
    <location>
        <begin position="192"/>
        <end position="253"/>
    </location>
</feature>
<reference evidence="7" key="1">
    <citation type="submission" date="2016-10" db="EMBL/GenBank/DDBJ databases">
        <authorList>
            <person name="Varghese N."/>
            <person name="Submissions S."/>
        </authorList>
    </citation>
    <scope>NUCLEOTIDE SEQUENCE [LARGE SCALE GENOMIC DNA]</scope>
    <source>
        <strain evidence="7">CGMCC 4.578</strain>
    </source>
</reference>
<keyword evidence="7" id="KW-1185">Reference proteome</keyword>
<dbReference type="SMART" id="SM00065">
    <property type="entry name" value="GAF"/>
    <property type="match status" value="1"/>
</dbReference>
<dbReference type="InterPro" id="IPR005561">
    <property type="entry name" value="ANTAR"/>
</dbReference>
<keyword evidence="4" id="KW-0804">Transcription</keyword>
<keyword evidence="3" id="KW-0805">Transcription regulation</keyword>
<keyword evidence="1" id="KW-0808">Transferase</keyword>
<dbReference type="Proteomes" id="UP000199028">
    <property type="component" value="Unassembled WGS sequence"/>
</dbReference>
<evidence type="ECO:0000256" key="4">
    <source>
        <dbReference type="ARBA" id="ARBA00023163"/>
    </source>
</evidence>